<protein>
    <submittedName>
        <fullName evidence="1">Uncharacterized protein</fullName>
    </submittedName>
</protein>
<dbReference type="RefSeq" id="WP_154737875.1">
    <property type="nucleotide sequence ID" value="NZ_WMBQ01000001.1"/>
</dbReference>
<dbReference type="AlphaFoldDB" id="A0A6I3KG11"/>
<evidence type="ECO:0000313" key="2">
    <source>
        <dbReference type="Proteomes" id="UP000440694"/>
    </source>
</evidence>
<name>A0A6I3KG11_9HYPH</name>
<dbReference type="EMBL" id="WMBQ01000001">
    <property type="protein sequence ID" value="MTD93323.1"/>
    <property type="molecule type" value="Genomic_DNA"/>
</dbReference>
<proteinExistence type="predicted"/>
<organism evidence="1 2">
    <name type="scientific">Hyphomicrobium album</name>
    <dbReference type="NCBI Taxonomy" id="2665159"/>
    <lineage>
        <taxon>Bacteria</taxon>
        <taxon>Pseudomonadati</taxon>
        <taxon>Pseudomonadota</taxon>
        <taxon>Alphaproteobacteria</taxon>
        <taxon>Hyphomicrobiales</taxon>
        <taxon>Hyphomicrobiaceae</taxon>
        <taxon>Hyphomicrobium</taxon>
    </lineage>
</organism>
<comment type="caution">
    <text evidence="1">The sequence shown here is derived from an EMBL/GenBank/DDBJ whole genome shotgun (WGS) entry which is preliminary data.</text>
</comment>
<accession>A0A6I3KG11</accession>
<sequence>MLNNIISTAANAMAVQSQRLEAVAQAIASTRPTVGPAPGAPGTPVRIGALPLGDAIENITTLAEVELAYRANAAVIGTALVLIDTLLELVEPDCDEC</sequence>
<gene>
    <name evidence="1" type="ORF">GIW81_03115</name>
</gene>
<keyword evidence="2" id="KW-1185">Reference proteome</keyword>
<reference evidence="1 2" key="1">
    <citation type="submission" date="2019-11" db="EMBL/GenBank/DDBJ databases">
        <title>Identification of a novel strain.</title>
        <authorList>
            <person name="Xu Q."/>
            <person name="Wang G."/>
        </authorList>
    </citation>
    <scope>NUCLEOTIDE SEQUENCE [LARGE SCALE GENOMIC DNA]</scope>
    <source>
        <strain evidence="2">xq</strain>
    </source>
</reference>
<evidence type="ECO:0000313" key="1">
    <source>
        <dbReference type="EMBL" id="MTD93323.1"/>
    </source>
</evidence>
<dbReference type="Proteomes" id="UP000440694">
    <property type="component" value="Unassembled WGS sequence"/>
</dbReference>